<dbReference type="Gene3D" id="3.30.420.150">
    <property type="entry name" value="Exopolyphosphatase. Domain 2"/>
    <property type="match status" value="1"/>
</dbReference>
<proteinExistence type="predicted"/>
<evidence type="ECO:0000313" key="3">
    <source>
        <dbReference type="Proteomes" id="UP000184164"/>
    </source>
</evidence>
<dbReference type="InterPro" id="IPR003695">
    <property type="entry name" value="Ppx_GppA_N"/>
</dbReference>
<dbReference type="EMBL" id="FQUM01000008">
    <property type="protein sequence ID" value="SHF73915.1"/>
    <property type="molecule type" value="Genomic_DNA"/>
</dbReference>
<dbReference type="Pfam" id="PF02541">
    <property type="entry name" value="Ppx-GppA"/>
    <property type="match status" value="1"/>
</dbReference>
<protein>
    <submittedName>
        <fullName evidence="2">Exopolyphosphatase / guanosine-5'-triphosphate,3'-diphosphate pyrophosphatase</fullName>
    </submittedName>
</protein>
<dbReference type="AlphaFoldDB" id="A0A1M5E403"/>
<dbReference type="OrthoDB" id="9814545at2"/>
<accession>A0A1M5E403</accession>
<dbReference type="GO" id="GO:0016462">
    <property type="term" value="F:pyrophosphatase activity"/>
    <property type="evidence" value="ECO:0007669"/>
    <property type="project" value="TreeGrafter"/>
</dbReference>
<evidence type="ECO:0000259" key="1">
    <source>
        <dbReference type="Pfam" id="PF02541"/>
    </source>
</evidence>
<sequence>MRVAVIDLGTNTCNLLIAEVNKPRFNILHQSKQLVKIGDSKIKSHQISEEATARVTKAILTQKKIIEEHRVEKVCVFATSAVRDAVNKIPFLDEVSEESGWIIRVVSGKKEADLIFKGVLLALGNLRNPSVILDIGGGSNELIIAHKKELNWKESQPAGMFHVVTQLAISDPIKPNEIETLRNFYFEWHKAAFEQCSLHKVKTLVGCSGTFDTIADIIDQVNPEEKPRKKQEIRMADFWRVYYLLVESTREQRMNIKGMDPVRIDLIVPAMILIGLLVEASGISQIIQTNFALREGVLFELMESDANPVF</sequence>
<dbReference type="PANTHER" id="PTHR30005:SF0">
    <property type="entry name" value="RETROGRADE REGULATION PROTEIN 2"/>
    <property type="match status" value="1"/>
</dbReference>
<dbReference type="InterPro" id="IPR043129">
    <property type="entry name" value="ATPase_NBD"/>
</dbReference>
<feature type="domain" description="Ppx/GppA phosphatase N-terminal" evidence="1">
    <location>
        <begin position="17"/>
        <end position="304"/>
    </location>
</feature>
<dbReference type="STRING" id="1484053.SAMN05444274_10874"/>
<dbReference type="SUPFAM" id="SSF53067">
    <property type="entry name" value="Actin-like ATPase domain"/>
    <property type="match status" value="2"/>
</dbReference>
<dbReference type="Proteomes" id="UP000184164">
    <property type="component" value="Unassembled WGS sequence"/>
</dbReference>
<reference evidence="2 3" key="1">
    <citation type="submission" date="2016-11" db="EMBL/GenBank/DDBJ databases">
        <authorList>
            <person name="Jaros S."/>
            <person name="Januszkiewicz K."/>
            <person name="Wedrychowicz H."/>
        </authorList>
    </citation>
    <scope>NUCLEOTIDE SEQUENCE [LARGE SCALE GENOMIC DNA]</scope>
    <source>
        <strain evidence="2 3">DSM 26910</strain>
    </source>
</reference>
<dbReference type="InterPro" id="IPR050273">
    <property type="entry name" value="GppA/Ppx_hydrolase"/>
</dbReference>
<gene>
    <name evidence="2" type="ORF">SAMN05444274_10874</name>
</gene>
<dbReference type="Gene3D" id="3.30.420.40">
    <property type="match status" value="1"/>
</dbReference>
<dbReference type="PANTHER" id="PTHR30005">
    <property type="entry name" value="EXOPOLYPHOSPHATASE"/>
    <property type="match status" value="1"/>
</dbReference>
<keyword evidence="3" id="KW-1185">Reference proteome</keyword>
<name>A0A1M5E403_9BACT</name>
<dbReference type="RefSeq" id="WP_073002903.1">
    <property type="nucleotide sequence ID" value="NZ_FQUM01000008.1"/>
</dbReference>
<evidence type="ECO:0000313" key="2">
    <source>
        <dbReference type="EMBL" id="SHF73915.1"/>
    </source>
</evidence>
<organism evidence="2 3">
    <name type="scientific">Mariniphaga anaerophila</name>
    <dbReference type="NCBI Taxonomy" id="1484053"/>
    <lineage>
        <taxon>Bacteria</taxon>
        <taxon>Pseudomonadati</taxon>
        <taxon>Bacteroidota</taxon>
        <taxon>Bacteroidia</taxon>
        <taxon>Marinilabiliales</taxon>
        <taxon>Prolixibacteraceae</taxon>
        <taxon>Mariniphaga</taxon>
    </lineage>
</organism>